<dbReference type="PRINTS" id="PR00039">
    <property type="entry name" value="HTHLYSR"/>
</dbReference>
<proteinExistence type="inferred from homology"/>
<keyword evidence="4" id="KW-0804">Transcription</keyword>
<keyword evidence="7" id="KW-1185">Reference proteome</keyword>
<dbReference type="Proteomes" id="UP001321741">
    <property type="component" value="Chromosome"/>
</dbReference>
<dbReference type="InterPro" id="IPR036388">
    <property type="entry name" value="WH-like_DNA-bd_sf"/>
</dbReference>
<dbReference type="SUPFAM" id="SSF53850">
    <property type="entry name" value="Periplasmic binding protein-like II"/>
    <property type="match status" value="1"/>
</dbReference>
<reference evidence="6 7" key="1">
    <citation type="journal article" date="2023" name="Microbiol. Spectr.">
        <title>Symbiosis of Carpenter Bees with Uncharacterized Lactic Acid Bacteria Showing NAD Auxotrophy.</title>
        <authorList>
            <person name="Kawasaki S."/>
            <person name="Ozawa K."/>
            <person name="Mori T."/>
            <person name="Yamamoto A."/>
            <person name="Ito M."/>
            <person name="Ohkuma M."/>
            <person name="Sakamoto M."/>
            <person name="Matsutani M."/>
        </authorList>
    </citation>
    <scope>NUCLEOTIDE SEQUENCE [LARGE SCALE GENOMIC DNA]</scope>
    <source>
        <strain evidence="6 7">Kim32-2</strain>
    </source>
</reference>
<dbReference type="PANTHER" id="PTHR30126:SF40">
    <property type="entry name" value="HTH-TYPE TRANSCRIPTIONAL REGULATOR GLTR"/>
    <property type="match status" value="1"/>
</dbReference>
<dbReference type="InterPro" id="IPR000847">
    <property type="entry name" value="LysR_HTH_N"/>
</dbReference>
<dbReference type="PANTHER" id="PTHR30126">
    <property type="entry name" value="HTH-TYPE TRANSCRIPTIONAL REGULATOR"/>
    <property type="match status" value="1"/>
</dbReference>
<evidence type="ECO:0000313" key="7">
    <source>
        <dbReference type="Proteomes" id="UP001321741"/>
    </source>
</evidence>
<dbReference type="RefSeq" id="WP_317638184.1">
    <property type="nucleotide sequence ID" value="NZ_AP026803.1"/>
</dbReference>
<evidence type="ECO:0000259" key="5">
    <source>
        <dbReference type="PROSITE" id="PS50931"/>
    </source>
</evidence>
<accession>A0ABM8BGS6</accession>
<dbReference type="Gene3D" id="1.10.10.10">
    <property type="entry name" value="Winged helix-like DNA-binding domain superfamily/Winged helix DNA-binding domain"/>
    <property type="match status" value="1"/>
</dbReference>
<dbReference type="InterPro" id="IPR005119">
    <property type="entry name" value="LysR_subst-bd"/>
</dbReference>
<evidence type="ECO:0000313" key="6">
    <source>
        <dbReference type="EMBL" id="BDR60487.1"/>
    </source>
</evidence>
<dbReference type="PROSITE" id="PS50931">
    <property type="entry name" value="HTH_LYSR"/>
    <property type="match status" value="1"/>
</dbReference>
<dbReference type="EMBL" id="AP026803">
    <property type="protein sequence ID" value="BDR60487.1"/>
    <property type="molecule type" value="Genomic_DNA"/>
</dbReference>
<feature type="domain" description="HTH lysR-type" evidence="5">
    <location>
        <begin position="8"/>
        <end position="65"/>
    </location>
</feature>
<sequence>MPKTDTILSTKSLQYFLQLIDTMNYTQAAQILGITQPALTQQIKKLERAIGTPLFGQMGKQLYLTEAGKELQTGAIKLISTINNVVSDIQEFTQADKGNITIGVLEGVDAELVRQFLIKFNQATPDIITGINYFNRKDLWYNLDNNLIDLAIFYVPQTMKKSQSNLQNQYDWMKICSDRLTILTHDSKLEAGKSYLPAQLKNRQWVAYPDHFYLTKMMKAKFGSKINVKNGLKAPMRFSSTKQLVATAEETSYDTFVSGVYYQHHQEEISLTPIYLKDEQEYTISVIYRKGKNDVPRIKKFLTEFKDFLAKQADK</sequence>
<dbReference type="Gene3D" id="3.40.190.10">
    <property type="entry name" value="Periplasmic binding protein-like II"/>
    <property type="match status" value="2"/>
</dbReference>
<comment type="similarity">
    <text evidence="1">Belongs to the LysR transcriptional regulatory family.</text>
</comment>
<evidence type="ECO:0000256" key="2">
    <source>
        <dbReference type="ARBA" id="ARBA00023015"/>
    </source>
</evidence>
<dbReference type="Pfam" id="PF00126">
    <property type="entry name" value="HTH_1"/>
    <property type="match status" value="1"/>
</dbReference>
<dbReference type="SUPFAM" id="SSF46785">
    <property type="entry name" value="Winged helix' DNA-binding domain"/>
    <property type="match status" value="1"/>
</dbReference>
<name>A0ABM8BGS6_9LACO</name>
<dbReference type="Pfam" id="PF03466">
    <property type="entry name" value="LysR_substrate"/>
    <property type="match status" value="1"/>
</dbReference>
<protein>
    <submittedName>
        <fullName evidence="6">Transcriptional regulator</fullName>
    </submittedName>
</protein>
<gene>
    <name evidence="6" type="primary">lysR_2</name>
    <name evidence="6" type="ORF">KIM322_07480</name>
</gene>
<dbReference type="InterPro" id="IPR036390">
    <property type="entry name" value="WH_DNA-bd_sf"/>
</dbReference>
<evidence type="ECO:0000256" key="1">
    <source>
        <dbReference type="ARBA" id="ARBA00009437"/>
    </source>
</evidence>
<keyword evidence="3" id="KW-0238">DNA-binding</keyword>
<organism evidence="6 7">
    <name type="scientific">Lactobacillus xylocopicola</name>
    <dbReference type="NCBI Taxonomy" id="2976676"/>
    <lineage>
        <taxon>Bacteria</taxon>
        <taxon>Bacillati</taxon>
        <taxon>Bacillota</taxon>
        <taxon>Bacilli</taxon>
        <taxon>Lactobacillales</taxon>
        <taxon>Lactobacillaceae</taxon>
        <taxon>Lactobacillus</taxon>
    </lineage>
</organism>
<evidence type="ECO:0000256" key="3">
    <source>
        <dbReference type="ARBA" id="ARBA00023125"/>
    </source>
</evidence>
<evidence type="ECO:0000256" key="4">
    <source>
        <dbReference type="ARBA" id="ARBA00023163"/>
    </source>
</evidence>
<keyword evidence="2" id="KW-0805">Transcription regulation</keyword>